<dbReference type="SUPFAM" id="SSF56219">
    <property type="entry name" value="DNase I-like"/>
    <property type="match status" value="1"/>
</dbReference>
<dbReference type="Pfam" id="PF03372">
    <property type="entry name" value="Exo_endo_phos"/>
    <property type="match status" value="1"/>
</dbReference>
<sequence>MENLGVNLEAGGKLCHPVTMNLKILSWNVRGLNMENKRNLVKSRIQSEGVDIIVLMETKLNGAVGDYIQQLGGNRWMGGIWLEAISSKGGILVKWDKRSWKGEMVEYGNQSITCKLCGVNQELAWFLTAVYASCDRNERMELWEELGAMRSLCEGPWVVCGDFNTTRFPFEKTNCIRLSRAMIDLSSCINELELIDPPLFGGSYTWRGGANHRNTSRIDRFLYSFPWDEMFLQIRQCTLPSLGSDHNPIVLTCGNNAFRRSYFKFEKWWLNVEGFKSKVHEWWSSFEVSGRPDYKLATKLRLLKTKLKEWSRENRENWKARKEQILSLIGDMEVTQESRSLTDDEQILKVHLAMEYEEVAKNEEFF</sequence>
<keyword evidence="3" id="KW-1185">Reference proteome</keyword>
<dbReference type="PANTHER" id="PTHR33710:SF75">
    <property type="entry name" value="ENDONUCLEASE_EXONUCLEASE_PHOSPHATASE DOMAIN-CONTAINING PROTEIN"/>
    <property type="match status" value="1"/>
</dbReference>
<protein>
    <recommendedName>
        <fullName evidence="1">Endonuclease/exonuclease/phosphatase domain-containing protein</fullName>
    </recommendedName>
</protein>
<gene>
    <name evidence="2" type="ORF">MTR67_052020</name>
</gene>
<feature type="domain" description="Endonuclease/exonuclease/phosphatase" evidence="1">
    <location>
        <begin position="25"/>
        <end position="246"/>
    </location>
</feature>
<dbReference type="PANTHER" id="PTHR33710">
    <property type="entry name" value="BNAC02G09200D PROTEIN"/>
    <property type="match status" value="1"/>
</dbReference>
<dbReference type="InterPro" id="IPR036691">
    <property type="entry name" value="Endo/exonu/phosph_ase_sf"/>
</dbReference>
<evidence type="ECO:0000259" key="1">
    <source>
        <dbReference type="Pfam" id="PF03372"/>
    </source>
</evidence>
<dbReference type="AlphaFoldDB" id="A0AAF0V678"/>
<reference evidence="2" key="1">
    <citation type="submission" date="2023-08" db="EMBL/GenBank/DDBJ databases">
        <title>A de novo genome assembly of Solanum verrucosum Schlechtendal, a Mexican diploid species geographically isolated from the other diploid A-genome species in potato relatives.</title>
        <authorList>
            <person name="Hosaka K."/>
        </authorList>
    </citation>
    <scope>NUCLEOTIDE SEQUENCE</scope>
    <source>
        <tissue evidence="2">Young leaves</tissue>
    </source>
</reference>
<dbReference type="EMBL" id="CP133623">
    <property type="protein sequence ID" value="WMV58635.1"/>
    <property type="molecule type" value="Genomic_DNA"/>
</dbReference>
<evidence type="ECO:0000313" key="2">
    <source>
        <dbReference type="EMBL" id="WMV58635.1"/>
    </source>
</evidence>
<dbReference type="InterPro" id="IPR005135">
    <property type="entry name" value="Endo/exonuclease/phosphatase"/>
</dbReference>
<organism evidence="2 3">
    <name type="scientific">Solanum verrucosum</name>
    <dbReference type="NCBI Taxonomy" id="315347"/>
    <lineage>
        <taxon>Eukaryota</taxon>
        <taxon>Viridiplantae</taxon>
        <taxon>Streptophyta</taxon>
        <taxon>Embryophyta</taxon>
        <taxon>Tracheophyta</taxon>
        <taxon>Spermatophyta</taxon>
        <taxon>Magnoliopsida</taxon>
        <taxon>eudicotyledons</taxon>
        <taxon>Gunneridae</taxon>
        <taxon>Pentapetalae</taxon>
        <taxon>asterids</taxon>
        <taxon>lamiids</taxon>
        <taxon>Solanales</taxon>
        <taxon>Solanaceae</taxon>
        <taxon>Solanoideae</taxon>
        <taxon>Solaneae</taxon>
        <taxon>Solanum</taxon>
    </lineage>
</organism>
<dbReference type="Proteomes" id="UP001234989">
    <property type="component" value="Chromosome 12"/>
</dbReference>
<proteinExistence type="predicted"/>
<evidence type="ECO:0000313" key="3">
    <source>
        <dbReference type="Proteomes" id="UP001234989"/>
    </source>
</evidence>
<accession>A0AAF0V678</accession>
<name>A0AAF0V678_SOLVR</name>
<dbReference type="GO" id="GO:0003824">
    <property type="term" value="F:catalytic activity"/>
    <property type="evidence" value="ECO:0007669"/>
    <property type="project" value="InterPro"/>
</dbReference>
<dbReference type="Gene3D" id="3.60.10.10">
    <property type="entry name" value="Endonuclease/exonuclease/phosphatase"/>
    <property type="match status" value="1"/>
</dbReference>